<reference evidence="2 3" key="1">
    <citation type="submission" date="2014-05" db="EMBL/GenBank/DDBJ databases">
        <title>Draft Genome Sequence of Kitasatospora cheerisanensis KCTC 2395.</title>
        <authorList>
            <person name="Nam D.H."/>
        </authorList>
    </citation>
    <scope>NUCLEOTIDE SEQUENCE [LARGE SCALE GENOMIC DNA]</scope>
    <source>
        <strain evidence="2 3">KCTC 2395</strain>
    </source>
</reference>
<protein>
    <recommendedName>
        <fullName evidence="1">Flavin reductase like domain-containing protein</fullName>
    </recommendedName>
</protein>
<dbReference type="Pfam" id="PF01613">
    <property type="entry name" value="Flavin_Reduct"/>
    <property type="match status" value="1"/>
</dbReference>
<dbReference type="SUPFAM" id="SSF50475">
    <property type="entry name" value="FMN-binding split barrel"/>
    <property type="match status" value="1"/>
</dbReference>
<dbReference type="HOGENOM" id="CLU_2666246_0_0_11"/>
<gene>
    <name evidence="2" type="ORF">KCH_60390</name>
</gene>
<evidence type="ECO:0000313" key="2">
    <source>
        <dbReference type="EMBL" id="KDN82205.1"/>
    </source>
</evidence>
<dbReference type="EMBL" id="JNBY01000116">
    <property type="protein sequence ID" value="KDN82205.1"/>
    <property type="molecule type" value="Genomic_DNA"/>
</dbReference>
<dbReference type="Gene3D" id="2.30.110.10">
    <property type="entry name" value="Electron Transport, Fmn-binding Protein, Chain A"/>
    <property type="match status" value="1"/>
</dbReference>
<evidence type="ECO:0000259" key="1">
    <source>
        <dbReference type="Pfam" id="PF01613"/>
    </source>
</evidence>
<dbReference type="RefSeq" id="WP_167574137.1">
    <property type="nucleotide sequence ID" value="NZ_KK853997.1"/>
</dbReference>
<dbReference type="GO" id="GO:0010181">
    <property type="term" value="F:FMN binding"/>
    <property type="evidence" value="ECO:0007669"/>
    <property type="project" value="InterPro"/>
</dbReference>
<comment type="caution">
    <text evidence="2">The sequence shown here is derived from an EMBL/GenBank/DDBJ whole genome shotgun (WGS) entry which is preliminary data.</text>
</comment>
<dbReference type="InterPro" id="IPR002563">
    <property type="entry name" value="Flavin_Rdtase-like_dom"/>
</dbReference>
<evidence type="ECO:0000313" key="3">
    <source>
        <dbReference type="Proteomes" id="UP000027178"/>
    </source>
</evidence>
<dbReference type="InterPro" id="IPR012349">
    <property type="entry name" value="Split_barrel_FMN-bd"/>
</dbReference>
<sequence length="75" mass="7635">MLAAPTGSPVLAGAPAWFDARLHAELPAGDHLLLVGAALAVGEGPGLPLLHHAARYRRLGPELQSTDVPLRGVGA</sequence>
<name>A0A066YWC9_9ACTN</name>
<feature type="domain" description="Flavin reductase like" evidence="1">
    <location>
        <begin position="4"/>
        <end position="59"/>
    </location>
</feature>
<proteinExistence type="predicted"/>
<organism evidence="2 3">
    <name type="scientific">Kitasatospora cheerisanensis KCTC 2395</name>
    <dbReference type="NCBI Taxonomy" id="1348663"/>
    <lineage>
        <taxon>Bacteria</taxon>
        <taxon>Bacillati</taxon>
        <taxon>Actinomycetota</taxon>
        <taxon>Actinomycetes</taxon>
        <taxon>Kitasatosporales</taxon>
        <taxon>Streptomycetaceae</taxon>
        <taxon>Kitasatospora</taxon>
    </lineage>
</organism>
<keyword evidence="3" id="KW-1185">Reference proteome</keyword>
<dbReference type="GO" id="GO:0016646">
    <property type="term" value="F:oxidoreductase activity, acting on the CH-NH group of donors, NAD or NADP as acceptor"/>
    <property type="evidence" value="ECO:0007669"/>
    <property type="project" value="UniProtKB-ARBA"/>
</dbReference>
<dbReference type="AlphaFoldDB" id="A0A066YWC9"/>
<dbReference type="Proteomes" id="UP000027178">
    <property type="component" value="Unassembled WGS sequence"/>
</dbReference>
<accession>A0A066YWC9</accession>